<evidence type="ECO:0000313" key="3">
    <source>
        <dbReference type="EMBL" id="CFR86077.1"/>
    </source>
</evidence>
<dbReference type="Proteomes" id="UP000046947">
    <property type="component" value="Unassembled WGS sequence"/>
</dbReference>
<evidence type="ECO:0000313" key="6">
    <source>
        <dbReference type="Proteomes" id="UP000046680"/>
    </source>
</evidence>
<name>A0A655HTL8_MYCTX</name>
<dbReference type="AlphaFoldDB" id="A0A655HTL8"/>
<feature type="compositionally biased region" description="Low complexity" evidence="1">
    <location>
        <begin position="36"/>
        <end position="51"/>
    </location>
</feature>
<accession>A0A655HTL8</accession>
<gene>
    <name evidence="3" type="ORF">ERS007657_02461</name>
    <name evidence="4" type="ORF">ERS007679_00888</name>
    <name evidence="2" type="ORF">ERS007688_01908</name>
</gene>
<proteinExistence type="predicted"/>
<evidence type="ECO:0000313" key="5">
    <source>
        <dbReference type="Proteomes" id="UP000045842"/>
    </source>
</evidence>
<sequence>MSAATPIRANSPPTGTVASSSALILTKTPATGDGISVSTLSVDTSTSGSST</sequence>
<evidence type="ECO:0000256" key="1">
    <source>
        <dbReference type="SAM" id="MobiDB-lite"/>
    </source>
</evidence>
<dbReference type="EMBL" id="CGCX01000948">
    <property type="protein sequence ID" value="CFR86077.1"/>
    <property type="molecule type" value="Genomic_DNA"/>
</dbReference>
<dbReference type="Proteomes" id="UP000046680">
    <property type="component" value="Unassembled WGS sequence"/>
</dbReference>
<feature type="region of interest" description="Disordered" evidence="1">
    <location>
        <begin position="31"/>
        <end position="51"/>
    </location>
</feature>
<evidence type="ECO:0000313" key="4">
    <source>
        <dbReference type="EMBL" id="COV03856.1"/>
    </source>
</evidence>
<protein>
    <submittedName>
        <fullName evidence="4">Uncharacterized protein</fullName>
    </submittedName>
</protein>
<dbReference type="EMBL" id="CSAD01000082">
    <property type="protein sequence ID" value="COV03856.1"/>
    <property type="molecule type" value="Genomic_DNA"/>
</dbReference>
<organism evidence="4 5">
    <name type="scientific">Mycobacterium tuberculosis</name>
    <dbReference type="NCBI Taxonomy" id="1773"/>
    <lineage>
        <taxon>Bacteria</taxon>
        <taxon>Bacillati</taxon>
        <taxon>Actinomycetota</taxon>
        <taxon>Actinomycetes</taxon>
        <taxon>Mycobacteriales</taxon>
        <taxon>Mycobacteriaceae</taxon>
        <taxon>Mycobacterium</taxon>
        <taxon>Mycobacterium tuberculosis complex</taxon>
    </lineage>
</organism>
<dbReference type="EMBL" id="CFOH01000276">
    <property type="protein sequence ID" value="CFE51365.1"/>
    <property type="molecule type" value="Genomic_DNA"/>
</dbReference>
<reference evidence="5 6" key="1">
    <citation type="submission" date="2015-03" db="EMBL/GenBank/DDBJ databases">
        <authorList>
            <consortium name="Pathogen Informatics"/>
        </authorList>
    </citation>
    <scope>NUCLEOTIDE SEQUENCE [LARGE SCALE GENOMIC DNA]</scope>
    <source>
        <strain evidence="3 6">C09601061</strain>
        <strain evidence="4 5">G09801536</strain>
        <strain evidence="2 7">H09601792</strain>
    </source>
</reference>
<evidence type="ECO:0000313" key="2">
    <source>
        <dbReference type="EMBL" id="CFE51365.1"/>
    </source>
</evidence>
<dbReference type="Proteomes" id="UP000045842">
    <property type="component" value="Unassembled WGS sequence"/>
</dbReference>
<evidence type="ECO:0000313" key="7">
    <source>
        <dbReference type="Proteomes" id="UP000046947"/>
    </source>
</evidence>